<keyword evidence="2" id="KW-1185">Reference proteome</keyword>
<organism evidence="1 2">
    <name type="scientific">Paramecium sonneborni</name>
    <dbReference type="NCBI Taxonomy" id="65129"/>
    <lineage>
        <taxon>Eukaryota</taxon>
        <taxon>Sar</taxon>
        <taxon>Alveolata</taxon>
        <taxon>Ciliophora</taxon>
        <taxon>Intramacronucleata</taxon>
        <taxon>Oligohymenophorea</taxon>
        <taxon>Peniculida</taxon>
        <taxon>Parameciidae</taxon>
        <taxon>Paramecium</taxon>
    </lineage>
</organism>
<sequence length="470" mass="55057">MNKCLQCKRGEIAYWCMERQSKKLICEGCSIRNYNIVKVSNSADIEKLLKKIKVWTTKAIKNIMQCAKRIFEYQYQIEDKFNQFRNNLVELQNKFYPIYFKYLEFYPKVDLAILNLNNMLESYNSNNSSSILQTKDDQINLCKNLIKSKEIIKAQQEIQNLQTHDNYNSKYFQIECLLLQKNLKEASQESQIITDAALNETIDQIDENLLCNLLIQKAKIKHKQGLYQQALEILKNIERDSILPLNQKRIDLQISKSLLKSGNFQIGFNLLQLTIQDLSQLEQESEQNKYLIDNYSFRLAYAKAKLSYSESSLSRIRILHDLSFSQQYNEDSPIIENGNQNESVTLEEIQNSQYDEIKQLYEEILKKEPNNQKALYGLSQIYIKQSSTNDSDTAKQKLKMAKQTLFKLNQLNPLYKKAEIALLFCKQKMKSLEEVQNSNRQCRNGCILGCLLGSCYRILNYWPSPRQNVE</sequence>
<protein>
    <recommendedName>
        <fullName evidence="3">Tetratricopeptide repeat protein</fullName>
    </recommendedName>
</protein>
<accession>A0A8S1QW39</accession>
<evidence type="ECO:0008006" key="3">
    <source>
        <dbReference type="Google" id="ProtNLM"/>
    </source>
</evidence>
<comment type="caution">
    <text evidence="1">The sequence shown here is derived from an EMBL/GenBank/DDBJ whole genome shotgun (WGS) entry which is preliminary data.</text>
</comment>
<gene>
    <name evidence="1" type="ORF">PSON_ATCC_30995.1.T1210071</name>
</gene>
<evidence type="ECO:0000313" key="2">
    <source>
        <dbReference type="Proteomes" id="UP000692954"/>
    </source>
</evidence>
<dbReference type="AlphaFoldDB" id="A0A8S1QW39"/>
<evidence type="ECO:0000313" key="1">
    <source>
        <dbReference type="EMBL" id="CAD8119432.1"/>
    </source>
</evidence>
<name>A0A8S1QW39_9CILI</name>
<dbReference type="Proteomes" id="UP000692954">
    <property type="component" value="Unassembled WGS sequence"/>
</dbReference>
<dbReference type="EMBL" id="CAJJDN010000121">
    <property type="protein sequence ID" value="CAD8119432.1"/>
    <property type="molecule type" value="Genomic_DNA"/>
</dbReference>
<proteinExistence type="predicted"/>
<dbReference type="OrthoDB" id="312917at2759"/>
<reference evidence="1" key="1">
    <citation type="submission" date="2021-01" db="EMBL/GenBank/DDBJ databases">
        <authorList>
            <consortium name="Genoscope - CEA"/>
            <person name="William W."/>
        </authorList>
    </citation>
    <scope>NUCLEOTIDE SEQUENCE</scope>
</reference>